<feature type="region of interest" description="Disordered" evidence="7">
    <location>
        <begin position="36"/>
        <end position="130"/>
    </location>
</feature>
<dbReference type="KEGG" id="mcee:MCEL_07950"/>
<evidence type="ECO:0000259" key="9">
    <source>
        <dbReference type="Pfam" id="PF07174"/>
    </source>
</evidence>
<dbReference type="Proteomes" id="UP000466431">
    <property type="component" value="Chromosome"/>
</dbReference>
<evidence type="ECO:0000256" key="2">
    <source>
        <dbReference type="ARBA" id="ARBA00005477"/>
    </source>
</evidence>
<evidence type="ECO:0000256" key="8">
    <source>
        <dbReference type="SAM" id="SignalP"/>
    </source>
</evidence>
<feature type="signal peptide" evidence="8">
    <location>
        <begin position="1"/>
        <end position="39"/>
    </location>
</feature>
<dbReference type="RefSeq" id="WP_083002605.1">
    <property type="nucleotide sequence ID" value="NZ_AP022591.1"/>
</dbReference>
<dbReference type="InterPro" id="IPR010801">
    <property type="entry name" value="FAP"/>
</dbReference>
<dbReference type="STRING" id="1249101.BST21_12150"/>
<comment type="subcellular location">
    <subcellularLocation>
        <location evidence="1">Secreted</location>
    </subcellularLocation>
</comment>
<dbReference type="PROSITE" id="PS51318">
    <property type="entry name" value="TAT"/>
    <property type="match status" value="1"/>
</dbReference>
<evidence type="ECO:0000256" key="7">
    <source>
        <dbReference type="SAM" id="MobiDB-lite"/>
    </source>
</evidence>
<feature type="region of interest" description="Disordered" evidence="7">
    <location>
        <begin position="293"/>
        <end position="369"/>
    </location>
</feature>
<dbReference type="AlphaFoldDB" id="A0A1X0BU38"/>
<organism evidence="10 11">
    <name type="scientific">Mycolicibacterium celeriflavum</name>
    <name type="common">Mycobacterium celeriflavum</name>
    <dbReference type="NCBI Taxonomy" id="1249101"/>
    <lineage>
        <taxon>Bacteria</taxon>
        <taxon>Bacillati</taxon>
        <taxon>Actinomycetota</taxon>
        <taxon>Actinomycetes</taxon>
        <taxon>Mycobacteriales</taxon>
        <taxon>Mycobacteriaceae</taxon>
        <taxon>Mycolicibacterium</taxon>
    </lineage>
</organism>
<reference evidence="10 11" key="1">
    <citation type="journal article" date="2019" name="Emerg. Microbes Infect.">
        <title>Comprehensive subspecies identification of 175 nontuberculous mycobacteria species based on 7547 genomic profiles.</title>
        <authorList>
            <person name="Matsumoto Y."/>
            <person name="Kinjo T."/>
            <person name="Motooka D."/>
            <person name="Nabeya D."/>
            <person name="Jung N."/>
            <person name="Uechi K."/>
            <person name="Horii T."/>
            <person name="Iida T."/>
            <person name="Fujita J."/>
            <person name="Nakamura S."/>
        </authorList>
    </citation>
    <scope>NUCLEOTIDE SEQUENCE [LARGE SCALE GENOMIC DNA]</scope>
    <source>
        <strain evidence="10 11">JCM 18439</strain>
    </source>
</reference>
<evidence type="ECO:0000256" key="3">
    <source>
        <dbReference type="ARBA" id="ARBA00016054"/>
    </source>
</evidence>
<dbReference type="GO" id="GO:0005576">
    <property type="term" value="C:extracellular region"/>
    <property type="evidence" value="ECO:0007669"/>
    <property type="project" value="UniProtKB-SubCell"/>
</dbReference>
<dbReference type="GO" id="GO:0050840">
    <property type="term" value="F:extracellular matrix binding"/>
    <property type="evidence" value="ECO:0007669"/>
    <property type="project" value="InterPro"/>
</dbReference>
<evidence type="ECO:0000313" key="11">
    <source>
        <dbReference type="Proteomes" id="UP000466431"/>
    </source>
</evidence>
<dbReference type="Pfam" id="PF07174">
    <property type="entry name" value="FAP"/>
    <property type="match status" value="1"/>
</dbReference>
<dbReference type="EMBL" id="AP022591">
    <property type="protein sequence ID" value="BBY42500.1"/>
    <property type="molecule type" value="Genomic_DNA"/>
</dbReference>
<dbReference type="OrthoDB" id="4578857at2"/>
<evidence type="ECO:0000256" key="4">
    <source>
        <dbReference type="ARBA" id="ARBA00022525"/>
    </source>
</evidence>
<dbReference type="InterPro" id="IPR006311">
    <property type="entry name" value="TAT_signal"/>
</dbReference>
<feature type="domain" description="Fibronectin-attachment" evidence="9">
    <location>
        <begin position="126"/>
        <end position="306"/>
    </location>
</feature>
<feature type="compositionally biased region" description="Low complexity" evidence="7">
    <location>
        <begin position="349"/>
        <end position="369"/>
    </location>
</feature>
<keyword evidence="5 8" id="KW-0732">Signal</keyword>
<comment type="similarity">
    <text evidence="2">Belongs to the Apa family.</text>
</comment>
<proteinExistence type="inferred from homology"/>
<evidence type="ECO:0000313" key="10">
    <source>
        <dbReference type="EMBL" id="BBY42500.1"/>
    </source>
</evidence>
<feature type="compositionally biased region" description="Pro residues" evidence="7">
    <location>
        <begin position="297"/>
        <end position="348"/>
    </location>
</feature>
<sequence>MDQPDAISLPRRGLSKTLAVAALTGATAVALALPTVAQAQPEPTPPQPPPPGNTFLQGPPPPPPPPPGAPAPAPPPGAPAPAPAPGAPAPPPAPGAPAPGPATPGAPAPAPGDPNAPAPPPGDPGRVEAPAGGLSYVVPAGWKVSDASQLSYGQALLTKIAPEGAEPPNDTSILLGRLDLKLFAGAETDNAKAAQRLASDMGEFFMPFPGTRINQETFELNADGMPGVASYYEVKFTDTNKPNGQIWAGVVGNPVEPGTPRGERAPERWFVVWLGTANNPVPKEEAVTLANSIRPYTGPPAPADPNAPPPPPADPNAPPPPPPADPNAPPPPPDPNAPPPDPNAPAPRPGVGVAVPVAPQNAPGMLPPP</sequence>
<keyword evidence="4" id="KW-0964">Secreted</keyword>
<feature type="chain" id="PRO_5043321496" description="Alanine and proline-rich secreted protein Apa" evidence="8">
    <location>
        <begin position="40"/>
        <end position="369"/>
    </location>
</feature>
<dbReference type="PRINTS" id="PR01217">
    <property type="entry name" value="PRICHEXTENSN"/>
</dbReference>
<gene>
    <name evidence="10" type="ORF">MCEL_07950</name>
</gene>
<accession>A0A1X0BU38</accession>
<evidence type="ECO:0000256" key="5">
    <source>
        <dbReference type="ARBA" id="ARBA00022729"/>
    </source>
</evidence>
<name>A0A1X0BU38_MYCCF</name>
<keyword evidence="11" id="KW-1185">Reference proteome</keyword>
<protein>
    <recommendedName>
        <fullName evidence="3">Alanine and proline-rich secreted protein Apa</fullName>
    </recommendedName>
    <alternativeName>
        <fullName evidence="6">Fibronectin attachment protein</fullName>
    </alternativeName>
</protein>
<evidence type="ECO:0000256" key="1">
    <source>
        <dbReference type="ARBA" id="ARBA00004613"/>
    </source>
</evidence>
<evidence type="ECO:0000256" key="6">
    <source>
        <dbReference type="ARBA" id="ARBA00031042"/>
    </source>
</evidence>
<feature type="compositionally biased region" description="Pro residues" evidence="7">
    <location>
        <begin position="42"/>
        <end position="123"/>
    </location>
</feature>